<dbReference type="InterPro" id="IPR001789">
    <property type="entry name" value="Sig_transdc_resp-reg_receiver"/>
</dbReference>
<evidence type="ECO:0000256" key="2">
    <source>
        <dbReference type="ARBA" id="ARBA00004236"/>
    </source>
</evidence>
<dbReference type="InterPro" id="IPR005467">
    <property type="entry name" value="His_kinase_dom"/>
</dbReference>
<keyword evidence="4" id="KW-1003">Cell membrane</keyword>
<dbReference type="SMART" id="SM00388">
    <property type="entry name" value="HisKA"/>
    <property type="match status" value="1"/>
</dbReference>
<dbReference type="PRINTS" id="PR00344">
    <property type="entry name" value="BCTRLSENSOR"/>
</dbReference>
<dbReference type="Pfam" id="PF08447">
    <property type="entry name" value="PAS_3"/>
    <property type="match status" value="1"/>
</dbReference>
<dbReference type="InterPro" id="IPR000700">
    <property type="entry name" value="PAS-assoc_C"/>
</dbReference>
<feature type="domain" description="Response regulatory" evidence="14">
    <location>
        <begin position="565"/>
        <end position="683"/>
    </location>
</feature>
<evidence type="ECO:0000259" key="15">
    <source>
        <dbReference type="PROSITE" id="PS50113"/>
    </source>
</evidence>
<dbReference type="PROSITE" id="PS50110">
    <property type="entry name" value="RESPONSE_REGULATORY"/>
    <property type="match status" value="1"/>
</dbReference>
<dbReference type="EC" id="2.7.13.3" evidence="3"/>
<dbReference type="Proteomes" id="UP000193427">
    <property type="component" value="Chromosome"/>
</dbReference>
<keyword evidence="6" id="KW-0808">Transferase</keyword>
<evidence type="ECO:0000313" key="17">
    <source>
        <dbReference type="Proteomes" id="UP000193427"/>
    </source>
</evidence>
<evidence type="ECO:0000256" key="6">
    <source>
        <dbReference type="ARBA" id="ARBA00022679"/>
    </source>
</evidence>
<dbReference type="FunFam" id="3.30.565.10:FF:000023">
    <property type="entry name" value="PAS domain-containing sensor histidine kinase"/>
    <property type="match status" value="1"/>
</dbReference>
<dbReference type="InterPro" id="IPR000014">
    <property type="entry name" value="PAS"/>
</dbReference>
<evidence type="ECO:0000256" key="7">
    <source>
        <dbReference type="ARBA" id="ARBA00022741"/>
    </source>
</evidence>
<dbReference type="SUPFAM" id="SSF55874">
    <property type="entry name" value="ATPase domain of HSP90 chaperone/DNA topoisomerase II/histidine kinase"/>
    <property type="match status" value="1"/>
</dbReference>
<sequence>MTSHENRVLVLAPWGRDAAVVCQVLASAGLDALQTPSSGAFGAAYDEGAGLAIITEEALTPPFVTMLSGRLAAQSPWSDFPCVVLAAKHHGARPQHAQAVLDRLGNVMLLERPLHAETLLSAAQSALRGRRRQYETRRHLEEQEHAATKAALLFDAEQRAKAATREATDALAFALTAAELGTFHCPLPLGEIEWNPTCRAHFWLAPESTDRIDADRFFAIVHPDDRARVRAELQRAIEHREPYDVEYRTESPDGACRWLRAKGMAHGPAGRPAVRFDGITIDISAQKALEVQRERLLAAERAARLQAEHASRMKDEFLATLSHELRTPLAAIIGWTHVLRRSAAAENGRAVETIERNARTQSRLIDDLLDMSRIISGNLRLDMELVDLSTLTDTVLASLEPTAQAKQLTVDVRRGPLRPMVRGDASRLQQIVWNLLSNAFKFTPAGGRVVVTLGHEAGRVELVVEDSGQGIPAAFLPFVFDRFRQSDASSTRAHGGLGLGLAIVKNLVELHGGAVTAASDGPGRGARFEIHLPPADGGAQASGETHEADADTPCARTGHDFSGMRILVVDDEPDLCELLQHELEACGATVYAVRSGAEAAELVESHRPHLLISDIGMPDEDGHALLRRIRAMGPHRGGDLPAIALTAFAGPDDRARALASGFITHIAKPMDMGELIEEVAATLNATMPHAF</sequence>
<dbReference type="CDD" id="cd17580">
    <property type="entry name" value="REC_2_DhkD-like"/>
    <property type="match status" value="1"/>
</dbReference>
<evidence type="ECO:0000259" key="13">
    <source>
        <dbReference type="PROSITE" id="PS50109"/>
    </source>
</evidence>
<evidence type="ECO:0000256" key="1">
    <source>
        <dbReference type="ARBA" id="ARBA00000085"/>
    </source>
</evidence>
<evidence type="ECO:0000256" key="8">
    <source>
        <dbReference type="ARBA" id="ARBA00022777"/>
    </source>
</evidence>
<dbReference type="InterPro" id="IPR011006">
    <property type="entry name" value="CheY-like_superfamily"/>
</dbReference>
<evidence type="ECO:0000256" key="4">
    <source>
        <dbReference type="ARBA" id="ARBA00022475"/>
    </source>
</evidence>
<dbReference type="SUPFAM" id="SSF52172">
    <property type="entry name" value="CheY-like"/>
    <property type="match status" value="1"/>
</dbReference>
<dbReference type="InterPro" id="IPR003594">
    <property type="entry name" value="HATPase_dom"/>
</dbReference>
<keyword evidence="9" id="KW-0067">ATP-binding</keyword>
<evidence type="ECO:0000256" key="12">
    <source>
        <dbReference type="PROSITE-ProRule" id="PRU00169"/>
    </source>
</evidence>
<dbReference type="InterPro" id="IPR013655">
    <property type="entry name" value="PAS_fold_3"/>
</dbReference>
<dbReference type="EMBL" id="CP015118">
    <property type="protein sequence ID" value="ARN18539.1"/>
    <property type="molecule type" value="Genomic_DNA"/>
</dbReference>
<reference evidence="16 17" key="1">
    <citation type="submission" date="2016-04" db="EMBL/GenBank/DDBJ databases">
        <title>Complete genome sequence of natural rubber-degrading, novel Gram-negative bacterium, Rhizobacter gummiphilus strain NS21.</title>
        <authorList>
            <person name="Tabata M."/>
            <person name="Kasai D."/>
            <person name="Fukuda M."/>
        </authorList>
    </citation>
    <scope>NUCLEOTIDE SEQUENCE [LARGE SCALE GENOMIC DNA]</scope>
    <source>
        <strain evidence="16 17">NS21</strain>
    </source>
</reference>
<evidence type="ECO:0000256" key="9">
    <source>
        <dbReference type="ARBA" id="ARBA00022840"/>
    </source>
</evidence>
<dbReference type="PANTHER" id="PTHR43547:SF2">
    <property type="entry name" value="HYBRID SIGNAL TRANSDUCTION HISTIDINE KINASE C"/>
    <property type="match status" value="1"/>
</dbReference>
<protein>
    <recommendedName>
        <fullName evidence="3">histidine kinase</fullName>
        <ecNumber evidence="3">2.7.13.3</ecNumber>
    </recommendedName>
</protein>
<dbReference type="SMART" id="SM00448">
    <property type="entry name" value="REC"/>
    <property type="match status" value="1"/>
</dbReference>
<accession>A0A1W6L2P3</accession>
<dbReference type="Gene3D" id="3.30.450.20">
    <property type="entry name" value="PAS domain"/>
    <property type="match status" value="1"/>
</dbReference>
<dbReference type="GO" id="GO:0005886">
    <property type="term" value="C:plasma membrane"/>
    <property type="evidence" value="ECO:0007669"/>
    <property type="project" value="UniProtKB-SubCell"/>
</dbReference>
<evidence type="ECO:0000256" key="10">
    <source>
        <dbReference type="ARBA" id="ARBA00023012"/>
    </source>
</evidence>
<dbReference type="Pfam" id="PF02518">
    <property type="entry name" value="HATPase_c"/>
    <property type="match status" value="1"/>
</dbReference>
<proteinExistence type="predicted"/>
<feature type="domain" description="PAC" evidence="15">
    <location>
        <begin position="243"/>
        <end position="295"/>
    </location>
</feature>
<dbReference type="PANTHER" id="PTHR43547">
    <property type="entry name" value="TWO-COMPONENT HISTIDINE KINASE"/>
    <property type="match status" value="1"/>
</dbReference>
<dbReference type="InterPro" id="IPR035965">
    <property type="entry name" value="PAS-like_dom_sf"/>
</dbReference>
<dbReference type="InterPro" id="IPR036097">
    <property type="entry name" value="HisK_dim/P_sf"/>
</dbReference>
<dbReference type="STRING" id="946333.A4W93_00620"/>
<organism evidence="16 17">
    <name type="scientific">Piscinibacter gummiphilus</name>
    <dbReference type="NCBI Taxonomy" id="946333"/>
    <lineage>
        <taxon>Bacteria</taxon>
        <taxon>Pseudomonadati</taxon>
        <taxon>Pseudomonadota</taxon>
        <taxon>Betaproteobacteria</taxon>
        <taxon>Burkholderiales</taxon>
        <taxon>Sphaerotilaceae</taxon>
        <taxon>Piscinibacter</taxon>
    </lineage>
</organism>
<dbReference type="CDD" id="cd00130">
    <property type="entry name" value="PAS"/>
    <property type="match status" value="1"/>
</dbReference>
<dbReference type="SUPFAM" id="SSF55785">
    <property type="entry name" value="PYP-like sensor domain (PAS domain)"/>
    <property type="match status" value="1"/>
</dbReference>
<dbReference type="InterPro" id="IPR004358">
    <property type="entry name" value="Sig_transdc_His_kin-like_C"/>
</dbReference>
<gene>
    <name evidence="16" type="ORF">A4W93_00620</name>
</gene>
<dbReference type="Pfam" id="PF00512">
    <property type="entry name" value="HisKA"/>
    <property type="match status" value="1"/>
</dbReference>
<evidence type="ECO:0000256" key="3">
    <source>
        <dbReference type="ARBA" id="ARBA00012438"/>
    </source>
</evidence>
<evidence type="ECO:0000256" key="11">
    <source>
        <dbReference type="ARBA" id="ARBA00023136"/>
    </source>
</evidence>
<keyword evidence="10" id="KW-0902">Two-component regulatory system</keyword>
<dbReference type="CDD" id="cd00082">
    <property type="entry name" value="HisKA"/>
    <property type="match status" value="1"/>
</dbReference>
<name>A0A1W6L2P3_9BURK</name>
<keyword evidence="7" id="KW-0547">Nucleotide-binding</keyword>
<dbReference type="PROSITE" id="PS50113">
    <property type="entry name" value="PAC"/>
    <property type="match status" value="1"/>
</dbReference>
<feature type="domain" description="Histidine kinase" evidence="13">
    <location>
        <begin position="320"/>
        <end position="536"/>
    </location>
</feature>
<dbReference type="GO" id="GO:0005524">
    <property type="term" value="F:ATP binding"/>
    <property type="evidence" value="ECO:0007669"/>
    <property type="project" value="UniProtKB-KW"/>
</dbReference>
<evidence type="ECO:0000259" key="14">
    <source>
        <dbReference type="PROSITE" id="PS50110"/>
    </source>
</evidence>
<dbReference type="SUPFAM" id="SSF47384">
    <property type="entry name" value="Homodimeric domain of signal transducing histidine kinase"/>
    <property type="match status" value="1"/>
</dbReference>
<dbReference type="AlphaFoldDB" id="A0A1W6L2P3"/>
<dbReference type="KEGG" id="rgu:A4W93_00620"/>
<dbReference type="Pfam" id="PF00072">
    <property type="entry name" value="Response_reg"/>
    <property type="match status" value="1"/>
</dbReference>
<dbReference type="Gene3D" id="2.10.70.100">
    <property type="match status" value="1"/>
</dbReference>
<dbReference type="Gene3D" id="3.30.565.10">
    <property type="entry name" value="Histidine kinase-like ATPase, C-terminal domain"/>
    <property type="match status" value="1"/>
</dbReference>
<feature type="modified residue" description="4-aspartylphosphate" evidence="12">
    <location>
        <position position="614"/>
    </location>
</feature>
<dbReference type="GO" id="GO:0000155">
    <property type="term" value="F:phosphorelay sensor kinase activity"/>
    <property type="evidence" value="ECO:0007669"/>
    <property type="project" value="InterPro"/>
</dbReference>
<evidence type="ECO:0000313" key="16">
    <source>
        <dbReference type="EMBL" id="ARN18539.1"/>
    </source>
</evidence>
<evidence type="ECO:0000256" key="5">
    <source>
        <dbReference type="ARBA" id="ARBA00022553"/>
    </source>
</evidence>
<dbReference type="SMART" id="SM00387">
    <property type="entry name" value="HATPase_c"/>
    <property type="match status" value="1"/>
</dbReference>
<dbReference type="Gene3D" id="3.40.50.2300">
    <property type="match status" value="1"/>
</dbReference>
<keyword evidence="17" id="KW-1185">Reference proteome</keyword>
<keyword evidence="8" id="KW-0418">Kinase</keyword>
<keyword evidence="5 12" id="KW-0597">Phosphoprotein</keyword>
<comment type="subcellular location">
    <subcellularLocation>
        <location evidence="2">Cell membrane</location>
    </subcellularLocation>
</comment>
<keyword evidence="11" id="KW-0472">Membrane</keyword>
<dbReference type="Gene3D" id="1.10.287.130">
    <property type="match status" value="1"/>
</dbReference>
<dbReference type="InterPro" id="IPR036890">
    <property type="entry name" value="HATPase_C_sf"/>
</dbReference>
<comment type="catalytic activity">
    <reaction evidence="1">
        <text>ATP + protein L-histidine = ADP + protein N-phospho-L-histidine.</text>
        <dbReference type="EC" id="2.7.13.3"/>
    </reaction>
</comment>
<dbReference type="PROSITE" id="PS50109">
    <property type="entry name" value="HIS_KIN"/>
    <property type="match status" value="1"/>
</dbReference>
<dbReference type="InterPro" id="IPR003661">
    <property type="entry name" value="HisK_dim/P_dom"/>
</dbReference>